<dbReference type="HOGENOM" id="CLU_2311036_0_0_1"/>
<evidence type="ECO:0000313" key="1">
    <source>
        <dbReference type="EnsemblPlants" id="KQL00439"/>
    </source>
</evidence>
<sequence>MERDGESQLPASLQPSGTTRLTTLGGNFWCDFHQIDGQFGNSKLGEEPGEPLLSRAPAVSVGLSQDVFRYFRDSVSMRGGSLWSTRADPVRADFVCDYYL</sequence>
<organism evidence="1 2">
    <name type="scientific">Setaria italica</name>
    <name type="common">Foxtail millet</name>
    <name type="synonym">Panicum italicum</name>
    <dbReference type="NCBI Taxonomy" id="4555"/>
    <lineage>
        <taxon>Eukaryota</taxon>
        <taxon>Viridiplantae</taxon>
        <taxon>Streptophyta</taxon>
        <taxon>Embryophyta</taxon>
        <taxon>Tracheophyta</taxon>
        <taxon>Spermatophyta</taxon>
        <taxon>Magnoliopsida</taxon>
        <taxon>Liliopsida</taxon>
        <taxon>Poales</taxon>
        <taxon>Poaceae</taxon>
        <taxon>PACMAD clade</taxon>
        <taxon>Panicoideae</taxon>
        <taxon>Panicodae</taxon>
        <taxon>Paniceae</taxon>
        <taxon>Cenchrinae</taxon>
        <taxon>Setaria</taxon>
    </lineage>
</organism>
<dbReference type="AlphaFoldDB" id="K3YKT8"/>
<evidence type="ECO:0000313" key="2">
    <source>
        <dbReference type="Proteomes" id="UP000004995"/>
    </source>
</evidence>
<reference evidence="2" key="1">
    <citation type="journal article" date="2012" name="Nat. Biotechnol.">
        <title>Reference genome sequence of the model plant Setaria.</title>
        <authorList>
            <person name="Bennetzen J.L."/>
            <person name="Schmutz J."/>
            <person name="Wang H."/>
            <person name="Percifield R."/>
            <person name="Hawkins J."/>
            <person name="Pontaroli A.C."/>
            <person name="Estep M."/>
            <person name="Feng L."/>
            <person name="Vaughn J.N."/>
            <person name="Grimwood J."/>
            <person name="Jenkins J."/>
            <person name="Barry K."/>
            <person name="Lindquist E."/>
            <person name="Hellsten U."/>
            <person name="Deshpande S."/>
            <person name="Wang X."/>
            <person name="Wu X."/>
            <person name="Mitros T."/>
            <person name="Triplett J."/>
            <person name="Yang X."/>
            <person name="Ye C.Y."/>
            <person name="Mauro-Herrera M."/>
            <person name="Wang L."/>
            <person name="Li P."/>
            <person name="Sharma M."/>
            <person name="Sharma R."/>
            <person name="Ronald P.C."/>
            <person name="Panaud O."/>
            <person name="Kellogg E.A."/>
            <person name="Brutnell T.P."/>
            <person name="Doust A.N."/>
            <person name="Tuskan G.A."/>
            <person name="Rokhsar D."/>
            <person name="Devos K.M."/>
        </authorList>
    </citation>
    <scope>NUCLEOTIDE SEQUENCE [LARGE SCALE GENOMIC DNA]</scope>
    <source>
        <strain evidence="2">cv. Yugu1</strain>
    </source>
</reference>
<reference evidence="1" key="2">
    <citation type="submission" date="2018-08" db="UniProtKB">
        <authorList>
            <consortium name="EnsemblPlants"/>
        </authorList>
    </citation>
    <scope>IDENTIFICATION</scope>
    <source>
        <strain evidence="1">Yugu1</strain>
    </source>
</reference>
<keyword evidence="2" id="KW-1185">Reference proteome</keyword>
<dbReference type="EMBL" id="AGNK02003504">
    <property type="status" value="NOT_ANNOTATED_CDS"/>
    <property type="molecule type" value="Genomic_DNA"/>
</dbReference>
<dbReference type="EnsemblPlants" id="KQL00439">
    <property type="protein sequence ID" value="KQL00439"/>
    <property type="gene ID" value="SETIT_014857mg"/>
</dbReference>
<dbReference type="InParanoid" id="K3YKT8"/>
<dbReference type="Proteomes" id="UP000004995">
    <property type="component" value="Unassembled WGS sequence"/>
</dbReference>
<name>K3YKT8_SETIT</name>
<accession>K3YKT8</accession>
<protein>
    <submittedName>
        <fullName evidence="1">Uncharacterized protein</fullName>
    </submittedName>
</protein>
<dbReference type="Gramene" id="KQL00439">
    <property type="protein sequence ID" value="KQL00439"/>
    <property type="gene ID" value="SETIT_014857mg"/>
</dbReference>
<proteinExistence type="predicted"/>